<reference evidence="2" key="1">
    <citation type="journal article" date="2019" name="Int. J. Syst. Evol. Microbiol.">
        <title>The Global Catalogue of Microorganisms (GCM) 10K type strain sequencing project: providing services to taxonomists for standard genome sequencing and annotation.</title>
        <authorList>
            <consortium name="The Broad Institute Genomics Platform"/>
            <consortium name="The Broad Institute Genome Sequencing Center for Infectious Disease"/>
            <person name="Wu L."/>
            <person name="Ma J."/>
        </authorList>
    </citation>
    <scope>NUCLEOTIDE SEQUENCE [LARGE SCALE GENOMIC DNA]</scope>
    <source>
        <strain evidence="2">JCM 16914</strain>
    </source>
</reference>
<dbReference type="Proteomes" id="UP001500133">
    <property type="component" value="Unassembled WGS sequence"/>
</dbReference>
<dbReference type="EMBL" id="BAAAZT010000047">
    <property type="protein sequence ID" value="GAA3902404.1"/>
    <property type="molecule type" value="Genomic_DNA"/>
</dbReference>
<gene>
    <name evidence="1" type="ORF">GCM10022228_11050</name>
</gene>
<evidence type="ECO:0000313" key="2">
    <source>
        <dbReference type="Proteomes" id="UP001500133"/>
    </source>
</evidence>
<keyword evidence="2" id="KW-1185">Reference proteome</keyword>
<sequence length="41" mass="4489">MCEAHHTGCMKPRLDISDQSAAFILYIQGRQAPPAGRCDSL</sequence>
<evidence type="ECO:0000313" key="1">
    <source>
        <dbReference type="EMBL" id="GAA3902404.1"/>
    </source>
</evidence>
<proteinExistence type="predicted"/>
<organism evidence="1 2">
    <name type="scientific">Halomonas cibimaris</name>
    <dbReference type="NCBI Taxonomy" id="657012"/>
    <lineage>
        <taxon>Bacteria</taxon>
        <taxon>Pseudomonadati</taxon>
        <taxon>Pseudomonadota</taxon>
        <taxon>Gammaproteobacteria</taxon>
        <taxon>Oceanospirillales</taxon>
        <taxon>Halomonadaceae</taxon>
        <taxon>Halomonas</taxon>
    </lineage>
</organism>
<accession>A0ABP7LMD5</accession>
<protein>
    <submittedName>
        <fullName evidence="1">Uncharacterized protein</fullName>
    </submittedName>
</protein>
<comment type="caution">
    <text evidence="1">The sequence shown here is derived from an EMBL/GenBank/DDBJ whole genome shotgun (WGS) entry which is preliminary data.</text>
</comment>
<name>A0ABP7LMD5_9GAMM</name>